<dbReference type="EMBL" id="BIFH01000061">
    <property type="protein sequence ID" value="GCE02334.1"/>
    <property type="molecule type" value="Genomic_DNA"/>
</dbReference>
<evidence type="ECO:0000313" key="1">
    <source>
        <dbReference type="EMBL" id="GCE02334.1"/>
    </source>
</evidence>
<keyword evidence="2" id="KW-1185">Reference proteome</keyword>
<sequence>MTPGVARYPHLVIFLPGIGGSVLRRAGRTVWNGNPFVFLHDVAVPDRLALRGDGRAFEPEADVEAVEIVRGAGLVPELAGVDFYGRCLDELCGSLGLRRGANLVEFPYDWRLDNRLHAALLVERVPRLLHAWRAASDNPTAEVVFLAHSMGGLIARHAVEVSGLRAVTRAVVTIGTPHRGAPKAARVPAHGVPGLGWRDRLTTVLRAMPSVHQLLPLFPCVVDANGTDRRLTDPAVAHGLDVEMVADGERFLREIHEAVPAEPDEDRRDRLHAVIGAHQPTPSRLAISTRRGRNGADVVSIDYVETPTRPGDRLGDGTVPSVSAHPIEWDRPRGAVYVSGRHTSLAGAKPVVGHLVGLLHSLAYPLDEYRAVEEARIFVTLDCPQTATAGESLTIRVGPTIGGAFRGRVELRPVDPTAQVDPLRATDPTEGTWVIPKAPAGYHRVVAIPRHDPNAAVSELIAVFPSA</sequence>
<evidence type="ECO:0000313" key="2">
    <source>
        <dbReference type="Proteomes" id="UP000286931"/>
    </source>
</evidence>
<accession>A0A401Z652</accession>
<dbReference type="RefSeq" id="WP_126643826.1">
    <property type="nucleotide sequence ID" value="NZ_BIFH01000061.1"/>
</dbReference>
<evidence type="ECO:0008006" key="3">
    <source>
        <dbReference type="Google" id="ProtNLM"/>
    </source>
</evidence>
<reference evidence="1 2" key="1">
    <citation type="submission" date="2018-12" db="EMBL/GenBank/DDBJ databases">
        <title>Draft genome sequence of Embleya hyalina NBRC 13850T.</title>
        <authorList>
            <person name="Komaki H."/>
            <person name="Hosoyama A."/>
            <person name="Kimura A."/>
            <person name="Ichikawa N."/>
            <person name="Tamura T."/>
        </authorList>
    </citation>
    <scope>NUCLEOTIDE SEQUENCE [LARGE SCALE GENOMIC DNA]</scope>
    <source>
        <strain evidence="1 2">NBRC 13850</strain>
    </source>
</reference>
<dbReference type="AlphaFoldDB" id="A0A401Z652"/>
<dbReference type="InterPro" id="IPR029058">
    <property type="entry name" value="AB_hydrolase_fold"/>
</dbReference>
<protein>
    <recommendedName>
        <fullName evidence="3">Lecithin:cholesterol acyltransferase</fullName>
    </recommendedName>
</protein>
<name>A0A401Z652_9ACTN</name>
<comment type="caution">
    <text evidence="1">The sequence shown here is derived from an EMBL/GenBank/DDBJ whole genome shotgun (WGS) entry which is preliminary data.</text>
</comment>
<dbReference type="Gene3D" id="3.40.50.1820">
    <property type="entry name" value="alpha/beta hydrolase"/>
    <property type="match status" value="1"/>
</dbReference>
<dbReference type="GO" id="GO:0008374">
    <property type="term" value="F:O-acyltransferase activity"/>
    <property type="evidence" value="ECO:0007669"/>
    <property type="project" value="InterPro"/>
</dbReference>
<dbReference type="InterPro" id="IPR003386">
    <property type="entry name" value="LACT/PDAT_acylTrfase"/>
</dbReference>
<dbReference type="Proteomes" id="UP000286931">
    <property type="component" value="Unassembled WGS sequence"/>
</dbReference>
<organism evidence="1 2">
    <name type="scientific">Embleya hyalina</name>
    <dbReference type="NCBI Taxonomy" id="516124"/>
    <lineage>
        <taxon>Bacteria</taxon>
        <taxon>Bacillati</taxon>
        <taxon>Actinomycetota</taxon>
        <taxon>Actinomycetes</taxon>
        <taxon>Kitasatosporales</taxon>
        <taxon>Streptomycetaceae</taxon>
        <taxon>Embleya</taxon>
    </lineage>
</organism>
<dbReference type="PANTHER" id="PTHR11440">
    <property type="entry name" value="LECITHIN-CHOLESTEROL ACYLTRANSFERASE-RELATED"/>
    <property type="match status" value="1"/>
</dbReference>
<dbReference type="SUPFAM" id="SSF53474">
    <property type="entry name" value="alpha/beta-Hydrolases"/>
    <property type="match status" value="1"/>
</dbReference>
<gene>
    <name evidence="1" type="ORF">EHYA_10111</name>
</gene>
<proteinExistence type="predicted"/>
<dbReference type="OrthoDB" id="8871309at2"/>
<dbReference type="GO" id="GO:0006629">
    <property type="term" value="P:lipid metabolic process"/>
    <property type="evidence" value="ECO:0007669"/>
    <property type="project" value="InterPro"/>
</dbReference>
<dbReference type="Pfam" id="PF02450">
    <property type="entry name" value="LCAT"/>
    <property type="match status" value="1"/>
</dbReference>